<dbReference type="AlphaFoldDB" id="A0A7W9AUB1"/>
<name>A0A7W9AUB1_9HYPH</name>
<reference evidence="1 2" key="1">
    <citation type="submission" date="2020-08" db="EMBL/GenBank/DDBJ databases">
        <title>Genomic Encyclopedia of Type Strains, Phase IV (KMG-IV): sequencing the most valuable type-strain genomes for metagenomic binning, comparative biology and taxonomic classification.</title>
        <authorList>
            <person name="Goeker M."/>
        </authorList>
    </citation>
    <scope>NUCLEOTIDE SEQUENCE [LARGE SCALE GENOMIC DNA]</scope>
    <source>
        <strain evidence="1 2">DSM 26944</strain>
    </source>
</reference>
<evidence type="ECO:0000313" key="2">
    <source>
        <dbReference type="Proteomes" id="UP000555546"/>
    </source>
</evidence>
<evidence type="ECO:0000313" key="1">
    <source>
        <dbReference type="EMBL" id="MBB5700676.1"/>
    </source>
</evidence>
<gene>
    <name evidence="1" type="ORF">FHS76_000519</name>
</gene>
<comment type="caution">
    <text evidence="1">The sequence shown here is derived from an EMBL/GenBank/DDBJ whole genome shotgun (WGS) entry which is preliminary data.</text>
</comment>
<sequence>MLYVAYMAKDTQYPVRKLAYFSEDMAEAIADFRFKNRITSENEAIRRLIHTGLEARPILLDIQKMLVKLRPLGGESELDEHIEAIQRALKPE</sequence>
<organism evidence="1 2">
    <name type="scientific">Brucella daejeonensis</name>
    <dbReference type="NCBI Taxonomy" id="659015"/>
    <lineage>
        <taxon>Bacteria</taxon>
        <taxon>Pseudomonadati</taxon>
        <taxon>Pseudomonadota</taxon>
        <taxon>Alphaproteobacteria</taxon>
        <taxon>Hyphomicrobiales</taxon>
        <taxon>Brucellaceae</taxon>
        <taxon>Brucella/Ochrobactrum group</taxon>
        <taxon>Brucella</taxon>
    </lineage>
</organism>
<dbReference type="Proteomes" id="UP000555546">
    <property type="component" value="Unassembled WGS sequence"/>
</dbReference>
<protein>
    <submittedName>
        <fullName evidence="1">Uncharacterized protein</fullName>
    </submittedName>
</protein>
<keyword evidence="2" id="KW-1185">Reference proteome</keyword>
<dbReference type="EMBL" id="JACIJG010000002">
    <property type="protein sequence ID" value="MBB5700676.1"/>
    <property type="molecule type" value="Genomic_DNA"/>
</dbReference>
<accession>A0A7W9AUB1</accession>
<dbReference type="RefSeq" id="WP_183647634.1">
    <property type="nucleotide sequence ID" value="NZ_JACIJG010000002.1"/>
</dbReference>
<proteinExistence type="predicted"/>